<keyword evidence="2 4" id="KW-0560">Oxidoreductase</keyword>
<accession>A0AAF0Y7Z0</accession>
<dbReference type="PANTHER" id="PTHR10996:SF289">
    <property type="entry name" value="2-HYDROXYACID DEHYDROGENASE"/>
    <property type="match status" value="1"/>
</dbReference>
<dbReference type="SUPFAM" id="SSF52283">
    <property type="entry name" value="Formate/glycerate dehydrogenase catalytic domain-like"/>
    <property type="match status" value="1"/>
</dbReference>
<dbReference type="InterPro" id="IPR006140">
    <property type="entry name" value="D-isomer_DH_NAD-bd"/>
</dbReference>
<evidence type="ECO:0000256" key="4">
    <source>
        <dbReference type="RuleBase" id="RU003719"/>
    </source>
</evidence>
<dbReference type="InterPro" id="IPR050223">
    <property type="entry name" value="D-isomer_2-hydroxyacid_DH"/>
</dbReference>
<dbReference type="GO" id="GO:0016618">
    <property type="term" value="F:hydroxypyruvate reductase [NAD(P)H] activity"/>
    <property type="evidence" value="ECO:0007669"/>
    <property type="project" value="TreeGrafter"/>
</dbReference>
<dbReference type="Gene3D" id="3.40.50.720">
    <property type="entry name" value="NAD(P)-binding Rossmann-like Domain"/>
    <property type="match status" value="2"/>
</dbReference>
<dbReference type="CDD" id="cd12168">
    <property type="entry name" value="Mand_dh_like"/>
    <property type="match status" value="1"/>
</dbReference>
<dbReference type="RefSeq" id="XP_062625736.1">
    <property type="nucleotide sequence ID" value="XM_062769752.1"/>
</dbReference>
<dbReference type="InterPro" id="IPR036291">
    <property type="entry name" value="NAD(P)-bd_dom_sf"/>
</dbReference>
<dbReference type="InterPro" id="IPR006139">
    <property type="entry name" value="D-isomer_2_OHA_DH_cat_dom"/>
</dbReference>
<dbReference type="SUPFAM" id="SSF51735">
    <property type="entry name" value="NAD(P)-binding Rossmann-fold domains"/>
    <property type="match status" value="1"/>
</dbReference>
<gene>
    <name evidence="7" type="primary">SPAC2E11.10_0</name>
    <name evidence="7" type="ORF">LOC62_02G003224</name>
</gene>
<evidence type="ECO:0000313" key="7">
    <source>
        <dbReference type="EMBL" id="WOO79704.1"/>
    </source>
</evidence>
<dbReference type="PANTHER" id="PTHR10996">
    <property type="entry name" value="2-HYDROXYACID DEHYDROGENASE-RELATED"/>
    <property type="match status" value="1"/>
</dbReference>
<dbReference type="GeneID" id="87806470"/>
<dbReference type="GO" id="GO:0030267">
    <property type="term" value="F:glyoxylate reductase (NADPH) activity"/>
    <property type="evidence" value="ECO:0007669"/>
    <property type="project" value="TreeGrafter"/>
</dbReference>
<keyword evidence="8" id="KW-1185">Reference proteome</keyword>
<dbReference type="GO" id="GO:0005829">
    <property type="term" value="C:cytosol"/>
    <property type="evidence" value="ECO:0007669"/>
    <property type="project" value="TreeGrafter"/>
</dbReference>
<evidence type="ECO:0000256" key="2">
    <source>
        <dbReference type="ARBA" id="ARBA00023002"/>
    </source>
</evidence>
<dbReference type="AlphaFoldDB" id="A0AAF0Y7Z0"/>
<protein>
    <submittedName>
        <fullName evidence="7">2-hydroxyacid dehydrogenase UNK410</fullName>
    </submittedName>
</protein>
<dbReference type="FunFam" id="3.40.50.720:FF:000203">
    <property type="entry name" value="D-3-phosphoglycerate dehydrogenase (SerA)"/>
    <property type="match status" value="1"/>
</dbReference>
<sequence>MSMLTRSIPRWTAAIQLRSSRGLATAKPKVLLLDPVNLAHEELANLEREAELIPLKSQDRATFIQDLSTAYSSVSAIYRHFKGTGSINVTGRFDEELVSKLPSSLRFIAHNGAGYDQISVDPCTSRKIQVTNVPSVVDNATADTALFLILGSLRQFNVALANAQAGEFHRGLPLSSDPAGKVLGIIGMGGIGRALAKRAKALGMTIQYHNRSRLPEDLEQGAKYVGRDELIATSDVVSLNLPLNESTKHSIGDAEFRAMKPTAILINTARGPVVDEPALIAALKSGEIAGAGLDVYENEPTIPTELLQHPRAICLPHIGTLSYETQKEMEAFCLRNIRAGLASGKLTNVVPEQKGLW</sequence>
<evidence type="ECO:0000259" key="6">
    <source>
        <dbReference type="Pfam" id="PF02826"/>
    </source>
</evidence>
<evidence type="ECO:0000256" key="1">
    <source>
        <dbReference type="ARBA" id="ARBA00005854"/>
    </source>
</evidence>
<dbReference type="Proteomes" id="UP000827549">
    <property type="component" value="Chromosome 2"/>
</dbReference>
<dbReference type="Pfam" id="PF00389">
    <property type="entry name" value="2-Hacid_dh"/>
    <property type="match status" value="1"/>
</dbReference>
<dbReference type="InterPro" id="IPR029753">
    <property type="entry name" value="D-isomer_DH_CS"/>
</dbReference>
<dbReference type="GO" id="GO:0051287">
    <property type="term" value="F:NAD binding"/>
    <property type="evidence" value="ECO:0007669"/>
    <property type="project" value="InterPro"/>
</dbReference>
<comment type="similarity">
    <text evidence="1 4">Belongs to the D-isomer specific 2-hydroxyacid dehydrogenase family.</text>
</comment>
<keyword evidence="3" id="KW-0520">NAD</keyword>
<evidence type="ECO:0000259" key="5">
    <source>
        <dbReference type="Pfam" id="PF00389"/>
    </source>
</evidence>
<dbReference type="InterPro" id="IPR029752">
    <property type="entry name" value="D-isomer_DH_CS1"/>
</dbReference>
<evidence type="ECO:0000313" key="8">
    <source>
        <dbReference type="Proteomes" id="UP000827549"/>
    </source>
</evidence>
<organism evidence="7 8">
    <name type="scientific">Vanrija pseudolonga</name>
    <dbReference type="NCBI Taxonomy" id="143232"/>
    <lineage>
        <taxon>Eukaryota</taxon>
        <taxon>Fungi</taxon>
        <taxon>Dikarya</taxon>
        <taxon>Basidiomycota</taxon>
        <taxon>Agaricomycotina</taxon>
        <taxon>Tremellomycetes</taxon>
        <taxon>Trichosporonales</taxon>
        <taxon>Trichosporonaceae</taxon>
        <taxon>Vanrija</taxon>
    </lineage>
</organism>
<dbReference type="EMBL" id="CP086715">
    <property type="protein sequence ID" value="WOO79704.1"/>
    <property type="molecule type" value="Genomic_DNA"/>
</dbReference>
<dbReference type="Pfam" id="PF02826">
    <property type="entry name" value="2-Hacid_dh_C"/>
    <property type="match status" value="1"/>
</dbReference>
<reference evidence="7" key="1">
    <citation type="submission" date="2023-10" db="EMBL/GenBank/DDBJ databases">
        <authorList>
            <person name="Noh H."/>
        </authorList>
    </citation>
    <scope>NUCLEOTIDE SEQUENCE</scope>
    <source>
        <strain evidence="7">DUCC4014</strain>
    </source>
</reference>
<evidence type="ECO:0000256" key="3">
    <source>
        <dbReference type="ARBA" id="ARBA00023027"/>
    </source>
</evidence>
<dbReference type="PROSITE" id="PS00671">
    <property type="entry name" value="D_2_HYDROXYACID_DH_3"/>
    <property type="match status" value="1"/>
</dbReference>
<feature type="domain" description="D-isomer specific 2-hydroxyacid dehydrogenase NAD-binding" evidence="6">
    <location>
        <begin position="147"/>
        <end position="319"/>
    </location>
</feature>
<proteinExistence type="inferred from homology"/>
<name>A0AAF0Y7Z0_9TREE</name>
<dbReference type="PROSITE" id="PS00065">
    <property type="entry name" value="D_2_HYDROXYACID_DH_1"/>
    <property type="match status" value="1"/>
</dbReference>
<feature type="domain" description="D-isomer specific 2-hydroxyacid dehydrogenase catalytic" evidence="5">
    <location>
        <begin position="87"/>
        <end position="350"/>
    </location>
</feature>